<name>A0ABU5V7E9_9GAMM</name>
<keyword evidence="2" id="KW-1185">Reference proteome</keyword>
<dbReference type="Proteomes" id="UP001301653">
    <property type="component" value="Unassembled WGS sequence"/>
</dbReference>
<reference evidence="1 2" key="1">
    <citation type="submission" date="2023-12" db="EMBL/GenBank/DDBJ databases">
        <title>Stenotrophomonas guangdongensis sp. nov., isolated from wilted pepper plants (Capsicum annuum).</title>
        <authorList>
            <person name="Qiu M."/>
            <person name="Li Y."/>
            <person name="Liu Q."/>
            <person name="Zhang X."/>
            <person name="Huang Y."/>
            <person name="Guo R."/>
            <person name="Hu M."/>
            <person name="Zhou J."/>
            <person name="Zhou X."/>
        </authorList>
    </citation>
    <scope>NUCLEOTIDE SEQUENCE [LARGE SCALE GENOMIC DNA]</scope>
    <source>
        <strain evidence="1 2">MH1</strain>
    </source>
</reference>
<dbReference type="Pfam" id="PF13692">
    <property type="entry name" value="Glyco_trans_1_4"/>
    <property type="match status" value="1"/>
</dbReference>
<evidence type="ECO:0000313" key="1">
    <source>
        <dbReference type="EMBL" id="MEA5668654.1"/>
    </source>
</evidence>
<dbReference type="RefSeq" id="WP_323439210.1">
    <property type="nucleotide sequence ID" value="NZ_JAYFUH010000249.1"/>
</dbReference>
<dbReference type="GO" id="GO:0016757">
    <property type="term" value="F:glycosyltransferase activity"/>
    <property type="evidence" value="ECO:0007669"/>
    <property type="project" value="UniProtKB-KW"/>
</dbReference>
<dbReference type="SUPFAM" id="SSF53756">
    <property type="entry name" value="UDP-Glycosyltransferase/glycogen phosphorylase"/>
    <property type="match status" value="1"/>
</dbReference>
<dbReference type="Gene3D" id="3.40.50.2000">
    <property type="entry name" value="Glycogen Phosphorylase B"/>
    <property type="match status" value="1"/>
</dbReference>
<evidence type="ECO:0000313" key="2">
    <source>
        <dbReference type="Proteomes" id="UP001301653"/>
    </source>
</evidence>
<dbReference type="EC" id="2.4.-.-" evidence="1"/>
<comment type="caution">
    <text evidence="1">The sequence shown here is derived from an EMBL/GenBank/DDBJ whole genome shotgun (WGS) entry which is preliminary data.</text>
</comment>
<gene>
    <name evidence="1" type="ORF">VA603_13990</name>
</gene>
<sequence length="386" mass="42931">MPAKHCKRQLFVAGAGLRGTGYPNAWNTIELIRQQNLAEVIDYSQWLPEGTQLWKITEKGNTRAGLFLAGLFFRNAFSLLRLVFRSPARSLTYVPYPGIIFLWLSSWIPERWRPLCICDAYITLWDTIYQDRNLGHKESTLSRALLCIEARALRTAHRIVTDTCSNAAHITDLFKAPSTRLLAFPLAIPTPPTHSSKPSNPSDTKHLKVLFIGTFVPLQGTTVIAEAIHALRNKTHIGFTIIGNGQDAEATSKWLEKCPSATWIRDWQPEEVLEHHMATADICLGIFGGDGKASRVLPFKLYMALAGGKAIITQDTYGTPCGTPAIPALTCTPTPEALAEAIVNLSEDEPLRHELQSKARAYYEAHLSNPRLAEHWQTLLTRSSAP</sequence>
<keyword evidence="1" id="KW-0808">Transferase</keyword>
<protein>
    <submittedName>
        <fullName evidence="1">Glycosyltransferase</fullName>
        <ecNumber evidence="1">2.4.-.-</ecNumber>
    </submittedName>
</protein>
<organism evidence="1 2">
    <name type="scientific">Stenotrophomonas capsici</name>
    <dbReference type="NCBI Taxonomy" id="3110230"/>
    <lineage>
        <taxon>Bacteria</taxon>
        <taxon>Pseudomonadati</taxon>
        <taxon>Pseudomonadota</taxon>
        <taxon>Gammaproteobacteria</taxon>
        <taxon>Lysobacterales</taxon>
        <taxon>Lysobacteraceae</taxon>
        <taxon>Stenotrophomonas</taxon>
    </lineage>
</organism>
<proteinExistence type="predicted"/>
<accession>A0ABU5V7E9</accession>
<dbReference type="EMBL" id="JAYFUH010000249">
    <property type="protein sequence ID" value="MEA5668654.1"/>
    <property type="molecule type" value="Genomic_DNA"/>
</dbReference>
<keyword evidence="1" id="KW-0328">Glycosyltransferase</keyword>